<dbReference type="EMBL" id="JACIIX010000002">
    <property type="protein sequence ID" value="MBB6209261.1"/>
    <property type="molecule type" value="Genomic_DNA"/>
</dbReference>
<organism evidence="1 2">
    <name type="scientific">Novispirillum itersonii</name>
    <name type="common">Aquaspirillum itersonii</name>
    <dbReference type="NCBI Taxonomy" id="189"/>
    <lineage>
        <taxon>Bacteria</taxon>
        <taxon>Pseudomonadati</taxon>
        <taxon>Pseudomonadota</taxon>
        <taxon>Alphaproteobacteria</taxon>
        <taxon>Rhodospirillales</taxon>
        <taxon>Novispirillaceae</taxon>
        <taxon>Novispirillum</taxon>
    </lineage>
</organism>
<proteinExistence type="predicted"/>
<evidence type="ECO:0008006" key="3">
    <source>
        <dbReference type="Google" id="ProtNLM"/>
    </source>
</evidence>
<dbReference type="RefSeq" id="WP_184261425.1">
    <property type="nucleotide sequence ID" value="NZ_JACIIX010000002.1"/>
</dbReference>
<keyword evidence="2" id="KW-1185">Reference proteome</keyword>
<accession>A0A7W9ZD32</accession>
<dbReference type="Proteomes" id="UP000544872">
    <property type="component" value="Unassembled WGS sequence"/>
</dbReference>
<dbReference type="AlphaFoldDB" id="A0A7W9ZD32"/>
<comment type="caution">
    <text evidence="1">The sequence shown here is derived from an EMBL/GenBank/DDBJ whole genome shotgun (WGS) entry which is preliminary data.</text>
</comment>
<evidence type="ECO:0000313" key="2">
    <source>
        <dbReference type="Proteomes" id="UP000544872"/>
    </source>
</evidence>
<sequence length="362" mass="39112">MVFATTQTLNDTFGSSSMLRMQLQNNIQARATAATKIIADQTDAKVSMMGLERSKWENVRSSIGEAKPQFEAAVSALQSAKSMISGLRGMVNRANTATDPNMYKGYASTFQSYVKSVVSSLTSAQGRTPLLAEGDGKNNSVSYKISTTGAEQIEFGRDLAPKYSLVSGADVWKVNRSQNILQLYRGDKEQNMAANLTNGVRLDAINPDGSVNFTVGPDAATPTSYTNATMTSSGLPLRDVWYYEGLATEDGRNRAVKDLEQFAATLDTQIARFQGMADVADFYDIRAKAAMDELDAKGASIQEDAQKQAKEMQQTLQQQANVLLQALDSSAVTQLSYANLLKTASSGTKGAKLFDAIYKVTA</sequence>
<evidence type="ECO:0000313" key="1">
    <source>
        <dbReference type="EMBL" id="MBB6209261.1"/>
    </source>
</evidence>
<gene>
    <name evidence="1" type="ORF">FHS48_000663</name>
</gene>
<reference evidence="1 2" key="1">
    <citation type="submission" date="2020-08" db="EMBL/GenBank/DDBJ databases">
        <title>Genomic Encyclopedia of Type Strains, Phase IV (KMG-IV): sequencing the most valuable type-strain genomes for metagenomic binning, comparative biology and taxonomic classification.</title>
        <authorList>
            <person name="Goeker M."/>
        </authorList>
    </citation>
    <scope>NUCLEOTIDE SEQUENCE [LARGE SCALE GENOMIC DNA]</scope>
    <source>
        <strain evidence="1 2">DSM 11590</strain>
    </source>
</reference>
<protein>
    <recommendedName>
        <fullName evidence="3">Flagellin</fullName>
    </recommendedName>
</protein>
<name>A0A7W9ZD32_NOVIT</name>